<dbReference type="EMBL" id="BMAW01046136">
    <property type="protein sequence ID" value="GFS53832.1"/>
    <property type="molecule type" value="Genomic_DNA"/>
</dbReference>
<sequence length="43" mass="5088">DMLQFNFVLSDDQRIYESRSSGPQLHYWQEEQENLEPGNVCAL</sequence>
<gene>
    <name evidence="1" type="ORF">NPIL_666181</name>
</gene>
<evidence type="ECO:0000313" key="1">
    <source>
        <dbReference type="EMBL" id="GFS53832.1"/>
    </source>
</evidence>
<dbReference type="Proteomes" id="UP000887013">
    <property type="component" value="Unassembled WGS sequence"/>
</dbReference>
<proteinExistence type="predicted"/>
<name>A0A8X6JB25_NEPPI</name>
<evidence type="ECO:0000313" key="2">
    <source>
        <dbReference type="Proteomes" id="UP000887013"/>
    </source>
</evidence>
<reference evidence="1" key="1">
    <citation type="submission" date="2020-08" db="EMBL/GenBank/DDBJ databases">
        <title>Multicomponent nature underlies the extraordinary mechanical properties of spider dragline silk.</title>
        <authorList>
            <person name="Kono N."/>
            <person name="Nakamura H."/>
            <person name="Mori M."/>
            <person name="Yoshida Y."/>
            <person name="Ohtoshi R."/>
            <person name="Malay A.D."/>
            <person name="Moran D.A.P."/>
            <person name="Tomita M."/>
            <person name="Numata K."/>
            <person name="Arakawa K."/>
        </authorList>
    </citation>
    <scope>NUCLEOTIDE SEQUENCE</scope>
</reference>
<feature type="non-terminal residue" evidence="1">
    <location>
        <position position="1"/>
    </location>
</feature>
<protein>
    <submittedName>
        <fullName evidence="1">Uncharacterized protein</fullName>
    </submittedName>
</protein>
<organism evidence="1 2">
    <name type="scientific">Nephila pilipes</name>
    <name type="common">Giant wood spider</name>
    <name type="synonym">Nephila maculata</name>
    <dbReference type="NCBI Taxonomy" id="299642"/>
    <lineage>
        <taxon>Eukaryota</taxon>
        <taxon>Metazoa</taxon>
        <taxon>Ecdysozoa</taxon>
        <taxon>Arthropoda</taxon>
        <taxon>Chelicerata</taxon>
        <taxon>Arachnida</taxon>
        <taxon>Araneae</taxon>
        <taxon>Araneomorphae</taxon>
        <taxon>Entelegynae</taxon>
        <taxon>Araneoidea</taxon>
        <taxon>Nephilidae</taxon>
        <taxon>Nephila</taxon>
    </lineage>
</organism>
<accession>A0A8X6JB25</accession>
<dbReference type="AlphaFoldDB" id="A0A8X6JB25"/>
<keyword evidence="2" id="KW-1185">Reference proteome</keyword>
<comment type="caution">
    <text evidence="1">The sequence shown here is derived from an EMBL/GenBank/DDBJ whole genome shotgun (WGS) entry which is preliminary data.</text>
</comment>